<feature type="domain" description="SWIM-type" evidence="5">
    <location>
        <begin position="122"/>
        <end position="154"/>
    </location>
</feature>
<organism evidence="6 7">
    <name type="scientific">Tagetes erecta</name>
    <name type="common">African marigold</name>
    <dbReference type="NCBI Taxonomy" id="13708"/>
    <lineage>
        <taxon>Eukaryota</taxon>
        <taxon>Viridiplantae</taxon>
        <taxon>Streptophyta</taxon>
        <taxon>Embryophyta</taxon>
        <taxon>Tracheophyta</taxon>
        <taxon>Spermatophyta</taxon>
        <taxon>Magnoliopsida</taxon>
        <taxon>eudicotyledons</taxon>
        <taxon>Gunneridae</taxon>
        <taxon>Pentapetalae</taxon>
        <taxon>asterids</taxon>
        <taxon>campanulids</taxon>
        <taxon>Asterales</taxon>
        <taxon>Asteraceae</taxon>
        <taxon>Asteroideae</taxon>
        <taxon>Heliantheae alliance</taxon>
        <taxon>Tageteae</taxon>
        <taxon>Tagetes</taxon>
    </lineage>
</organism>
<dbReference type="PANTHER" id="PTHR31973">
    <property type="entry name" value="POLYPROTEIN, PUTATIVE-RELATED"/>
    <property type="match status" value="1"/>
</dbReference>
<dbReference type="SMART" id="SM00575">
    <property type="entry name" value="ZnF_PMZ"/>
    <property type="match status" value="1"/>
</dbReference>
<keyword evidence="2 4" id="KW-0863">Zinc-finger</keyword>
<proteinExistence type="predicted"/>
<dbReference type="InterPro" id="IPR007527">
    <property type="entry name" value="Znf_SWIM"/>
</dbReference>
<dbReference type="AlphaFoldDB" id="A0AAD8L2E8"/>
<keyword evidence="7" id="KW-1185">Reference proteome</keyword>
<dbReference type="EMBL" id="JAUHHV010000003">
    <property type="protein sequence ID" value="KAK1430105.1"/>
    <property type="molecule type" value="Genomic_DNA"/>
</dbReference>
<reference evidence="6" key="1">
    <citation type="journal article" date="2023" name="bioRxiv">
        <title>Improved chromosome-level genome assembly for marigold (Tagetes erecta).</title>
        <authorList>
            <person name="Jiang F."/>
            <person name="Yuan L."/>
            <person name="Wang S."/>
            <person name="Wang H."/>
            <person name="Xu D."/>
            <person name="Wang A."/>
            <person name="Fan W."/>
        </authorList>
    </citation>
    <scope>NUCLEOTIDE SEQUENCE</scope>
    <source>
        <strain evidence="6">WSJ</strain>
        <tissue evidence="6">Leaf</tissue>
    </source>
</reference>
<evidence type="ECO:0000256" key="2">
    <source>
        <dbReference type="ARBA" id="ARBA00022771"/>
    </source>
</evidence>
<dbReference type="PROSITE" id="PS50966">
    <property type="entry name" value="ZF_SWIM"/>
    <property type="match status" value="1"/>
</dbReference>
<evidence type="ECO:0000256" key="1">
    <source>
        <dbReference type="ARBA" id="ARBA00022723"/>
    </source>
</evidence>
<evidence type="ECO:0000313" key="6">
    <source>
        <dbReference type="EMBL" id="KAK1430105.1"/>
    </source>
</evidence>
<dbReference type="Proteomes" id="UP001229421">
    <property type="component" value="Unassembled WGS sequence"/>
</dbReference>
<gene>
    <name evidence="6" type="ORF">QVD17_12616</name>
</gene>
<dbReference type="Pfam" id="PF04434">
    <property type="entry name" value="SWIM"/>
    <property type="match status" value="1"/>
</dbReference>
<dbReference type="InterPro" id="IPR006564">
    <property type="entry name" value="Znf_PMZ"/>
</dbReference>
<sequence>MGVFLKKSKKAKWTIVHDKSQRRWGNLTTNISESFNNTLRGVRLMPIKAIINCTFEKTVKQYRKHKKIATNCNTALPPRLWRLFQSRDLIGQQHVITEFDHQEARYRVLSRLQTNEGGGNVYTVEYNDRTCTCGKWQMLRFPCSHAIDVCRHRGVSPNTTMHQVYTTAVYQEQYNGHFYPLRHPDYWTDLGWRIRADPSRLTTKRGRRRTRRIHNEMGARHPDEPVVRRCSICRQAGHNMNTCRNSQP</sequence>
<evidence type="ECO:0000313" key="7">
    <source>
        <dbReference type="Proteomes" id="UP001229421"/>
    </source>
</evidence>
<evidence type="ECO:0000256" key="3">
    <source>
        <dbReference type="ARBA" id="ARBA00022833"/>
    </source>
</evidence>
<name>A0AAD8L2E8_TARER</name>
<keyword evidence="3" id="KW-0862">Zinc</keyword>
<dbReference type="GO" id="GO:0008270">
    <property type="term" value="F:zinc ion binding"/>
    <property type="evidence" value="ECO:0007669"/>
    <property type="project" value="UniProtKB-KW"/>
</dbReference>
<keyword evidence="1" id="KW-0479">Metal-binding</keyword>
<evidence type="ECO:0000256" key="4">
    <source>
        <dbReference type="PROSITE-ProRule" id="PRU00325"/>
    </source>
</evidence>
<comment type="caution">
    <text evidence="6">The sequence shown here is derived from an EMBL/GenBank/DDBJ whole genome shotgun (WGS) entry which is preliminary data.</text>
</comment>
<protein>
    <recommendedName>
        <fullName evidence="5">SWIM-type domain-containing protein</fullName>
    </recommendedName>
</protein>
<accession>A0AAD8L2E8</accession>
<evidence type="ECO:0000259" key="5">
    <source>
        <dbReference type="PROSITE" id="PS50966"/>
    </source>
</evidence>
<dbReference type="PANTHER" id="PTHR31973:SF195">
    <property type="entry name" value="MUDR FAMILY TRANSPOSASE"/>
    <property type="match status" value="1"/>
</dbReference>